<evidence type="ECO:0000313" key="2">
    <source>
        <dbReference type="Proteomes" id="UP000596329"/>
    </source>
</evidence>
<name>A0A7U2NE59_FLAPS</name>
<protein>
    <recommendedName>
        <fullName evidence="3">Prolyl 4-hydroxylase alpha subunit Fe(2+) 2OG dioxygenase domain-containing protein</fullName>
    </recommendedName>
</protein>
<dbReference type="RefSeq" id="WP_203095834.1">
    <property type="nucleotide sequence ID" value="NZ_CP059075.1"/>
</dbReference>
<dbReference type="Proteomes" id="UP000596329">
    <property type="component" value="Chromosome"/>
</dbReference>
<evidence type="ECO:0000313" key="1">
    <source>
        <dbReference type="EMBL" id="QRE03526.1"/>
    </source>
</evidence>
<dbReference type="EMBL" id="CP059075">
    <property type="protein sequence ID" value="QRE03526.1"/>
    <property type="molecule type" value="Genomic_DNA"/>
</dbReference>
<sequence length="190" mass="21999">MIKITDNFLKQKQFENLQEYCKDEFKIVTVGGKQFSILETPEWVLKHLEIPEHELILTFIRNAYKGFDDEVRIHADNIINGCKTALAQVLYINNSKNITKNGTCFYDHINYGPELPKDISDADFNSLLTNDSNNALLWTKTDVITAKPNRLLTYNSNYFHSKWPASIEEGTRIVLVAFHVKKQKVWTTKT</sequence>
<dbReference type="AlphaFoldDB" id="A0A7U2NE59"/>
<reference evidence="1 2" key="1">
    <citation type="submission" date="2020-07" db="EMBL/GenBank/DDBJ databases">
        <title>Genomic characterization of Flavobacterium psychrophilum strains.</title>
        <authorList>
            <person name="Castillo D."/>
            <person name="Jorgensen J."/>
            <person name="Middelboe M."/>
        </authorList>
    </citation>
    <scope>NUCLEOTIDE SEQUENCE [LARGE SCALE GENOMIC DNA]</scope>
    <source>
        <strain evidence="1 2">FPS-R7</strain>
    </source>
</reference>
<proteinExistence type="predicted"/>
<evidence type="ECO:0008006" key="3">
    <source>
        <dbReference type="Google" id="ProtNLM"/>
    </source>
</evidence>
<accession>A0A7U2NE59</accession>
<organism evidence="1 2">
    <name type="scientific">Flavobacterium psychrophilum</name>
    <dbReference type="NCBI Taxonomy" id="96345"/>
    <lineage>
        <taxon>Bacteria</taxon>
        <taxon>Pseudomonadati</taxon>
        <taxon>Bacteroidota</taxon>
        <taxon>Flavobacteriia</taxon>
        <taxon>Flavobacteriales</taxon>
        <taxon>Flavobacteriaceae</taxon>
        <taxon>Flavobacterium</taxon>
    </lineage>
</organism>
<gene>
    <name evidence="1" type="ORF">H0H26_11640</name>
</gene>